<evidence type="ECO:0000313" key="2">
    <source>
        <dbReference type="Proteomes" id="UP000230233"/>
    </source>
</evidence>
<accession>A0A2G5UIH2</accession>
<organism evidence="1 2">
    <name type="scientific">Caenorhabditis nigoni</name>
    <dbReference type="NCBI Taxonomy" id="1611254"/>
    <lineage>
        <taxon>Eukaryota</taxon>
        <taxon>Metazoa</taxon>
        <taxon>Ecdysozoa</taxon>
        <taxon>Nematoda</taxon>
        <taxon>Chromadorea</taxon>
        <taxon>Rhabditida</taxon>
        <taxon>Rhabditina</taxon>
        <taxon>Rhabditomorpha</taxon>
        <taxon>Rhabditoidea</taxon>
        <taxon>Rhabditidae</taxon>
        <taxon>Peloderinae</taxon>
        <taxon>Caenorhabditis</taxon>
    </lineage>
</organism>
<gene>
    <name evidence="1" type="primary">Cnig_chr_III.g11067</name>
    <name evidence="1" type="ORF">B9Z55_011067</name>
</gene>
<dbReference type="AlphaFoldDB" id="A0A2G5UIH2"/>
<reference evidence="2" key="1">
    <citation type="submission" date="2017-10" db="EMBL/GenBank/DDBJ databases">
        <title>Rapid genome shrinkage in a self-fertile nematode reveals novel sperm competition proteins.</title>
        <authorList>
            <person name="Yin D."/>
            <person name="Schwarz E.M."/>
            <person name="Thomas C.G."/>
            <person name="Felde R.L."/>
            <person name="Korf I.F."/>
            <person name="Cutter A.D."/>
            <person name="Schartner C.M."/>
            <person name="Ralston E.J."/>
            <person name="Meyer B.J."/>
            <person name="Haag E.S."/>
        </authorList>
    </citation>
    <scope>NUCLEOTIDE SEQUENCE [LARGE SCALE GENOMIC DNA]</scope>
    <source>
        <strain evidence="2">JU1422</strain>
    </source>
</reference>
<sequence>MCTLLKAPHDTVAKIGEKKFYGRHDEMIVEPVKLFGETIPGLTHAQADEMDRRNMEIGADIDEVNKKILRDSIGFGSSIEDALKYLEITLADNCEVSLLRNSLFFYF</sequence>
<proteinExistence type="predicted"/>
<dbReference type="EMBL" id="PDUG01000003">
    <property type="protein sequence ID" value="PIC39352.1"/>
    <property type="molecule type" value="Genomic_DNA"/>
</dbReference>
<dbReference type="Proteomes" id="UP000230233">
    <property type="component" value="Chromosome III"/>
</dbReference>
<evidence type="ECO:0000313" key="1">
    <source>
        <dbReference type="EMBL" id="PIC39352.1"/>
    </source>
</evidence>
<keyword evidence="2" id="KW-1185">Reference proteome</keyword>
<protein>
    <submittedName>
        <fullName evidence="1">Uncharacterized protein</fullName>
    </submittedName>
</protein>
<comment type="caution">
    <text evidence="1">The sequence shown here is derived from an EMBL/GenBank/DDBJ whole genome shotgun (WGS) entry which is preliminary data.</text>
</comment>
<name>A0A2G5UIH2_9PELO</name>